<dbReference type="Gene3D" id="3.90.1200.10">
    <property type="match status" value="1"/>
</dbReference>
<dbReference type="EMBL" id="JBHRZS010000007">
    <property type="protein sequence ID" value="MFC3881806.1"/>
    <property type="molecule type" value="Genomic_DNA"/>
</dbReference>
<reference evidence="6" key="1">
    <citation type="journal article" date="2019" name="Int. J. Syst. Evol. Microbiol.">
        <title>The Global Catalogue of Microorganisms (GCM) 10K type strain sequencing project: providing services to taxonomists for standard genome sequencing and annotation.</title>
        <authorList>
            <consortium name="The Broad Institute Genomics Platform"/>
            <consortium name="The Broad Institute Genome Sequencing Center for Infectious Disease"/>
            <person name="Wu L."/>
            <person name="Ma J."/>
        </authorList>
    </citation>
    <scope>NUCLEOTIDE SEQUENCE [LARGE SCALE GENOMIC DNA]</scope>
    <source>
        <strain evidence="6">CCUG 60523</strain>
    </source>
</reference>
<dbReference type="PANTHER" id="PTHR45688">
    <property type="match status" value="1"/>
</dbReference>
<evidence type="ECO:0000259" key="4">
    <source>
        <dbReference type="Pfam" id="PF01636"/>
    </source>
</evidence>
<dbReference type="PANTHER" id="PTHR45688:SF13">
    <property type="entry name" value="ALANINE--GLYOXYLATE AMINOTRANSFERASE 2-LIKE"/>
    <property type="match status" value="1"/>
</dbReference>
<proteinExistence type="inferred from homology"/>
<dbReference type="Gene3D" id="3.90.1150.10">
    <property type="entry name" value="Aspartate Aminotransferase, domain 1"/>
    <property type="match status" value="1"/>
</dbReference>
<dbReference type="InterPro" id="IPR005814">
    <property type="entry name" value="Aminotrans_3"/>
</dbReference>
<dbReference type="SUPFAM" id="SSF56112">
    <property type="entry name" value="Protein kinase-like (PK-like)"/>
    <property type="match status" value="1"/>
</dbReference>
<protein>
    <submittedName>
        <fullName evidence="5">Aminotransferase class III-fold pyridoxal phosphate-dependent enzyme</fullName>
    </submittedName>
</protein>
<dbReference type="GO" id="GO:0008483">
    <property type="term" value="F:transaminase activity"/>
    <property type="evidence" value="ECO:0007669"/>
    <property type="project" value="UniProtKB-KW"/>
</dbReference>
<comment type="caution">
    <text evidence="5">The sequence shown here is derived from an EMBL/GenBank/DDBJ whole genome shotgun (WGS) entry which is preliminary data.</text>
</comment>
<dbReference type="Proteomes" id="UP001595805">
    <property type="component" value="Unassembled WGS sequence"/>
</dbReference>
<organism evidence="5 6">
    <name type="scientific">Algoriphagus namhaensis</name>
    <dbReference type="NCBI Taxonomy" id="915353"/>
    <lineage>
        <taxon>Bacteria</taxon>
        <taxon>Pseudomonadati</taxon>
        <taxon>Bacteroidota</taxon>
        <taxon>Cytophagia</taxon>
        <taxon>Cytophagales</taxon>
        <taxon>Cyclobacteriaceae</taxon>
        <taxon>Algoriphagus</taxon>
    </lineage>
</organism>
<dbReference type="InterPro" id="IPR015424">
    <property type="entry name" value="PyrdxlP-dep_Trfase"/>
</dbReference>
<dbReference type="InterPro" id="IPR015421">
    <property type="entry name" value="PyrdxlP-dep_Trfase_major"/>
</dbReference>
<evidence type="ECO:0000313" key="5">
    <source>
        <dbReference type="EMBL" id="MFC3881806.1"/>
    </source>
</evidence>
<keyword evidence="5" id="KW-0808">Transferase</keyword>
<evidence type="ECO:0000313" key="6">
    <source>
        <dbReference type="Proteomes" id="UP001595805"/>
    </source>
</evidence>
<dbReference type="Pfam" id="PF00202">
    <property type="entry name" value="Aminotran_3"/>
    <property type="match status" value="1"/>
</dbReference>
<evidence type="ECO:0000256" key="1">
    <source>
        <dbReference type="ARBA" id="ARBA00001933"/>
    </source>
</evidence>
<dbReference type="InterPro" id="IPR011009">
    <property type="entry name" value="Kinase-like_dom_sf"/>
</dbReference>
<keyword evidence="6" id="KW-1185">Reference proteome</keyword>
<dbReference type="CDD" id="cd00610">
    <property type="entry name" value="OAT_like"/>
    <property type="match status" value="1"/>
</dbReference>
<dbReference type="SUPFAM" id="SSF53383">
    <property type="entry name" value="PLP-dependent transferases"/>
    <property type="match status" value="1"/>
</dbReference>
<evidence type="ECO:0000256" key="3">
    <source>
        <dbReference type="ARBA" id="ARBA00022898"/>
    </source>
</evidence>
<keyword evidence="3" id="KW-0663">Pyridoxal phosphate</keyword>
<evidence type="ECO:0000256" key="2">
    <source>
        <dbReference type="ARBA" id="ARBA00008954"/>
    </source>
</evidence>
<feature type="domain" description="Aminoglycoside phosphotransferase" evidence="4">
    <location>
        <begin position="25"/>
        <end position="244"/>
    </location>
</feature>
<dbReference type="PROSITE" id="PS00600">
    <property type="entry name" value="AA_TRANSFER_CLASS_3"/>
    <property type="match status" value="1"/>
</dbReference>
<name>A0ABV8AY51_9BACT</name>
<accession>A0ABV8AY51</accession>
<dbReference type="Pfam" id="PF01636">
    <property type="entry name" value="APH"/>
    <property type="match status" value="1"/>
</dbReference>
<dbReference type="RefSeq" id="WP_377907156.1">
    <property type="nucleotide sequence ID" value="NZ_JBHRZS010000007.1"/>
</dbReference>
<keyword evidence="5" id="KW-0032">Aminotransferase</keyword>
<dbReference type="InterPro" id="IPR049704">
    <property type="entry name" value="Aminotrans_3_PPA_site"/>
</dbReference>
<sequence length="761" mass="84948">MKEKEIYDFLIEEFEAESSRLEKLDGYANMNFSFLALGEKYILKTYPFEEQLFQLLKAETEILVHLSGKANDSYPVAIPFKDGSLIQTKELDGNKTIFRVLSYLPGDFMGDAFPSQKLYGSLGKALAEMNLQLKKHTNLVIKGKQSPWDLQYFGLNKSLASLIPIPHDRKVVDYFFLQFEENIGSKLPNLRRQVIHGDANEWNILVEGDEVSAFIDFGDSCFSPLINEVAIALTYVIYDKENPLYWVSDFLKSYHQVFPLLVEELELLYYLIAARLCTSVCQSAKSKLANPENAYATVSEKSAWQTLHRWIRISPLHAEIKFKELLGFPISKSKDEEAALKDRHQFISPLLSVSYKKPLSLSGSAFQYMYDTHGNTILDAYNNIPHVGHCHPKVVQAGQRQMAKLNTNTRYLYDLLPRYAEKLLGKFPKHLNRVFFVNSGSAASDLAIRIAAAYSGNRNVMVMEHGYHGNTQISIDISDYKFSNKKGQGQASNILKSSIPDLYRGKYQNPETAGWSYAQEAIAQLKGFEKPIGAFVSEPIVGCGGQVPLAPGYLKALYPAIRAQGGICISDEVQTGFGRVGEYFWGYEAQEVIPDMVILGKPMGNGHPIGAVITTQEVAEAFEKGVEFFSSFGGNPVSCAIGISVLEVIEEEGLQQNALEVGEFYKKALNELKNDFSCIGDVRGSGLFLGVELVKPDSNDPDTALASLVKNELRNQNILISTDGPYDNVLKTKPPLCFSKSNADQVFDAITTILQKVEFHS</sequence>
<gene>
    <name evidence="5" type="ORF">ACFOSV_16540</name>
</gene>
<comment type="similarity">
    <text evidence="2">Belongs to the class-III pyridoxal-phosphate-dependent aminotransferase family.</text>
</comment>
<dbReference type="InterPro" id="IPR002575">
    <property type="entry name" value="Aminoglycoside_PTrfase"/>
</dbReference>
<dbReference type="InterPro" id="IPR015422">
    <property type="entry name" value="PyrdxlP-dep_Trfase_small"/>
</dbReference>
<dbReference type="Gene3D" id="3.40.640.10">
    <property type="entry name" value="Type I PLP-dependent aspartate aminotransferase-like (Major domain)"/>
    <property type="match status" value="1"/>
</dbReference>
<comment type="cofactor">
    <cofactor evidence="1">
        <name>pyridoxal 5'-phosphate</name>
        <dbReference type="ChEBI" id="CHEBI:597326"/>
    </cofactor>
</comment>